<dbReference type="OrthoDB" id="654134at2759"/>
<dbReference type="OMA" id="PEFYWKS"/>
<dbReference type="InterPro" id="IPR004873">
    <property type="entry name" value="BURP_dom"/>
</dbReference>
<keyword evidence="1" id="KW-0732">Signal</keyword>
<evidence type="ECO:0000259" key="2">
    <source>
        <dbReference type="PROSITE" id="PS51277"/>
    </source>
</evidence>
<evidence type="ECO:0000313" key="3">
    <source>
        <dbReference type="EMBL" id="PRQ32855.1"/>
    </source>
</evidence>
<dbReference type="InterPro" id="IPR044816">
    <property type="entry name" value="BURP"/>
</dbReference>
<name>A0A2P6QF99_ROSCH</name>
<feature type="domain" description="BURP" evidence="2">
    <location>
        <begin position="109"/>
        <end position="318"/>
    </location>
</feature>
<dbReference type="Gramene" id="PRQ32855">
    <property type="protein sequence ID" value="PRQ32855"/>
    <property type="gene ID" value="RchiOBHm_Chr5g0051031"/>
</dbReference>
<proteinExistence type="predicted"/>
<protein>
    <submittedName>
        <fullName evidence="3">Putative BURP domain-containing protein</fullName>
    </submittedName>
</protein>
<feature type="chain" id="PRO_5015135656" evidence="1">
    <location>
        <begin position="26"/>
        <end position="319"/>
    </location>
</feature>
<organism evidence="3 4">
    <name type="scientific">Rosa chinensis</name>
    <name type="common">China rose</name>
    <dbReference type="NCBI Taxonomy" id="74649"/>
    <lineage>
        <taxon>Eukaryota</taxon>
        <taxon>Viridiplantae</taxon>
        <taxon>Streptophyta</taxon>
        <taxon>Embryophyta</taxon>
        <taxon>Tracheophyta</taxon>
        <taxon>Spermatophyta</taxon>
        <taxon>Magnoliopsida</taxon>
        <taxon>eudicotyledons</taxon>
        <taxon>Gunneridae</taxon>
        <taxon>Pentapetalae</taxon>
        <taxon>rosids</taxon>
        <taxon>fabids</taxon>
        <taxon>Rosales</taxon>
        <taxon>Rosaceae</taxon>
        <taxon>Rosoideae</taxon>
        <taxon>Rosoideae incertae sedis</taxon>
        <taxon>Rosa</taxon>
    </lineage>
</organism>
<evidence type="ECO:0000313" key="4">
    <source>
        <dbReference type="Proteomes" id="UP000238479"/>
    </source>
</evidence>
<reference evidence="3 4" key="1">
    <citation type="journal article" date="2018" name="Nat. Genet.">
        <title>The Rosa genome provides new insights in the design of modern roses.</title>
        <authorList>
            <person name="Bendahmane M."/>
        </authorList>
    </citation>
    <scope>NUCLEOTIDE SEQUENCE [LARGE SCALE GENOMIC DNA]</scope>
    <source>
        <strain evidence="4">cv. Old Blush</strain>
    </source>
</reference>
<comment type="caution">
    <text evidence="3">The sequence shown here is derived from an EMBL/GenBank/DDBJ whole genome shotgun (WGS) entry which is preliminary data.</text>
</comment>
<accession>A0A2P6QF99</accession>
<dbReference type="PROSITE" id="PS51277">
    <property type="entry name" value="BURP"/>
    <property type="match status" value="1"/>
</dbReference>
<dbReference type="AlphaFoldDB" id="A0A2P6QF99"/>
<evidence type="ECO:0000256" key="1">
    <source>
        <dbReference type="SAM" id="SignalP"/>
    </source>
</evidence>
<dbReference type="Pfam" id="PF03181">
    <property type="entry name" value="BURP"/>
    <property type="match status" value="1"/>
</dbReference>
<sequence length="319" mass="35656">MEYFRLVSVCAFLYVALALLGRSYASNDVSWGSYWQSAFPKTAIPKTLQELLHPDNWIEGKSRYTGFSKDDLNINTLLVSGSAFPTIGKDSYAEAASGKIQVEPDVTTFFLEKDLRLGKKMTLHFPKTTVAAEFLPRKVAKSIPFSKSKLPQILNHFAVKPNSVEAEVIKQTIEDCEAPSIKGEDKYCATSLESLVDFTVSKLGKYVQVYSTEVENENKQEYKIGKGAVQRIGDRSVVCHKQKYVYAVFYCHEIHSTRAYVVPLVGADGTKAEAVAVCHTDTRTWNNKHFAFQALKIKPGTLPICHFLPSGNLVWVPNK</sequence>
<dbReference type="STRING" id="74649.A0A2P6QF99"/>
<dbReference type="PANTHER" id="PTHR31236:SF2">
    <property type="entry name" value="BURP DOMAIN PROTEIN RD22"/>
    <property type="match status" value="1"/>
</dbReference>
<dbReference type="Proteomes" id="UP000238479">
    <property type="component" value="Chromosome 5"/>
</dbReference>
<keyword evidence="4" id="KW-1185">Reference proteome</keyword>
<dbReference type="SMART" id="SM01045">
    <property type="entry name" value="BURP"/>
    <property type="match status" value="1"/>
</dbReference>
<feature type="signal peptide" evidence="1">
    <location>
        <begin position="1"/>
        <end position="25"/>
    </location>
</feature>
<dbReference type="PANTHER" id="PTHR31236">
    <property type="entry name" value="BURP DOMAIN PROTEIN USPL1-LIKE"/>
    <property type="match status" value="1"/>
</dbReference>
<dbReference type="EMBL" id="PDCK01000043">
    <property type="protein sequence ID" value="PRQ32855.1"/>
    <property type="molecule type" value="Genomic_DNA"/>
</dbReference>
<gene>
    <name evidence="3" type="ORF">RchiOBHm_Chr5g0051031</name>
</gene>